<evidence type="ECO:0000256" key="2">
    <source>
        <dbReference type="SAM" id="Phobius"/>
    </source>
</evidence>
<evidence type="ECO:0000313" key="4">
    <source>
        <dbReference type="Proteomes" id="UP000001625"/>
    </source>
</evidence>
<gene>
    <name evidence="3" type="ordered locus">Slit_0940</name>
</gene>
<name>D5CQ14_SIDLE</name>
<dbReference type="Pfam" id="PF11306">
    <property type="entry name" value="DUF3108"/>
    <property type="match status" value="1"/>
</dbReference>
<dbReference type="EMBL" id="CP001965">
    <property type="protein sequence ID" value="ADE11178.1"/>
    <property type="molecule type" value="Genomic_DNA"/>
</dbReference>
<evidence type="ECO:0008006" key="5">
    <source>
        <dbReference type="Google" id="ProtNLM"/>
    </source>
</evidence>
<dbReference type="STRING" id="580332.Slit_0940"/>
<keyword evidence="2" id="KW-0472">Membrane</keyword>
<feature type="region of interest" description="Disordered" evidence="1">
    <location>
        <begin position="52"/>
        <end position="89"/>
    </location>
</feature>
<dbReference type="AlphaFoldDB" id="D5CQ14"/>
<organism evidence="3 4">
    <name type="scientific">Sideroxydans lithotrophicus (strain ES-1)</name>
    <dbReference type="NCBI Taxonomy" id="580332"/>
    <lineage>
        <taxon>Bacteria</taxon>
        <taxon>Pseudomonadati</taxon>
        <taxon>Pseudomonadota</taxon>
        <taxon>Betaproteobacteria</taxon>
        <taxon>Nitrosomonadales</taxon>
        <taxon>Gallionellaceae</taxon>
        <taxon>Sideroxydans</taxon>
    </lineage>
</organism>
<evidence type="ECO:0000313" key="3">
    <source>
        <dbReference type="EMBL" id="ADE11178.1"/>
    </source>
</evidence>
<sequence>MSFRLDTPSRRIAFAIGISLLLHGLMLWTPDIHLPRFQSSLPALTARLEALPSAPPRPKAKHKPKTRPAAPKSAPVKDQSAQNTALLQSPPAASAPVAASAVAASTPVAASAPAETETIANANQTVDRPPLPKYAQLTFAIYNGTTSFRIGEAVHTLEIKDGHYVLQAVTKTVGLVSLFKSYELSQFSSGSYNQYGLQPEQFLEKRIERSGTQSHAVEFDRKSQHAFFAPGGETPLPPDTQDILSVLYQFPPLAHTEMTTVSVCNGKKIEQYKFEIAVDETIDTPLGKMLTVHLRKMRAPDEEGLDIWLAREYRLFPVKLRFIERNGEVTGEAVITDIRVSDEQGVRSNAVN</sequence>
<reference evidence="3 4" key="1">
    <citation type="submission" date="2010-03" db="EMBL/GenBank/DDBJ databases">
        <title>Complete sequence of Sideroxydans lithotrophicus ES-1.</title>
        <authorList>
            <consortium name="US DOE Joint Genome Institute"/>
            <person name="Lucas S."/>
            <person name="Copeland A."/>
            <person name="Lapidus A."/>
            <person name="Cheng J.-F."/>
            <person name="Bruce D."/>
            <person name="Goodwin L."/>
            <person name="Pitluck S."/>
            <person name="Munk A.C."/>
            <person name="Detter J.C."/>
            <person name="Han C."/>
            <person name="Tapia R."/>
            <person name="Larimer F."/>
            <person name="Land M."/>
            <person name="Hauser L."/>
            <person name="Kyrpides N."/>
            <person name="Ivanova N."/>
            <person name="Emerson D."/>
            <person name="Woyke T."/>
        </authorList>
    </citation>
    <scope>NUCLEOTIDE SEQUENCE [LARGE SCALE GENOMIC DNA]</scope>
    <source>
        <strain evidence="3 4">ES-1</strain>
    </source>
</reference>
<proteinExistence type="predicted"/>
<keyword evidence="2" id="KW-1133">Transmembrane helix</keyword>
<dbReference type="RefSeq" id="WP_013029076.1">
    <property type="nucleotide sequence ID" value="NC_013959.1"/>
</dbReference>
<dbReference type="Proteomes" id="UP000001625">
    <property type="component" value="Chromosome"/>
</dbReference>
<dbReference type="InterPro" id="IPR021457">
    <property type="entry name" value="DUF3108"/>
</dbReference>
<dbReference type="eggNOG" id="COG3170">
    <property type="taxonomic scope" value="Bacteria"/>
</dbReference>
<protein>
    <recommendedName>
        <fullName evidence="5">DUF3108 domain-containing protein</fullName>
    </recommendedName>
</protein>
<dbReference type="KEGG" id="slt:Slit_0940"/>
<accession>D5CQ14</accession>
<keyword evidence="4" id="KW-1185">Reference proteome</keyword>
<keyword evidence="2" id="KW-0812">Transmembrane</keyword>
<dbReference type="HOGENOM" id="CLU_063619_0_1_4"/>
<feature type="transmembrane region" description="Helical" evidence="2">
    <location>
        <begin position="12"/>
        <end position="29"/>
    </location>
</feature>
<evidence type="ECO:0000256" key="1">
    <source>
        <dbReference type="SAM" id="MobiDB-lite"/>
    </source>
</evidence>